<keyword evidence="7" id="KW-0175">Coiled coil</keyword>
<keyword evidence="3" id="KW-0645">Protease</keyword>
<dbReference type="GO" id="GO:0071108">
    <property type="term" value="P:protein K48-linked deubiquitination"/>
    <property type="evidence" value="ECO:0007669"/>
    <property type="project" value="TreeGrafter"/>
</dbReference>
<dbReference type="InterPro" id="IPR039087">
    <property type="entry name" value="VCPIP1"/>
</dbReference>
<reference evidence="10" key="1">
    <citation type="journal article" date="2023" name="Mol. Biol. Evol.">
        <title>Third-Generation Sequencing Reveals the Adaptive Role of the Epigenome in Three Deep-Sea Polychaetes.</title>
        <authorList>
            <person name="Perez M."/>
            <person name="Aroh O."/>
            <person name="Sun Y."/>
            <person name="Lan Y."/>
            <person name="Juniper S.K."/>
            <person name="Young C.R."/>
            <person name="Angers B."/>
            <person name="Qian P.Y."/>
        </authorList>
    </citation>
    <scope>NUCLEOTIDE SEQUENCE</scope>
    <source>
        <strain evidence="10">R07B-5</strain>
    </source>
</reference>
<protein>
    <recommendedName>
        <fullName evidence="2">ubiquitinyl hydrolase 1</fullName>
        <ecNumber evidence="2">3.4.19.12</ecNumber>
    </recommendedName>
</protein>
<feature type="compositionally biased region" description="Polar residues" evidence="8">
    <location>
        <begin position="127"/>
        <end position="136"/>
    </location>
</feature>
<dbReference type="GO" id="GO:0016567">
    <property type="term" value="P:protein ubiquitination"/>
    <property type="evidence" value="ECO:0007669"/>
    <property type="project" value="InterPro"/>
</dbReference>
<dbReference type="EC" id="3.4.19.12" evidence="2"/>
<evidence type="ECO:0000256" key="3">
    <source>
        <dbReference type="ARBA" id="ARBA00022670"/>
    </source>
</evidence>
<comment type="caution">
    <text evidence="10">The sequence shown here is derived from an EMBL/GenBank/DDBJ whole genome shotgun (WGS) entry which is preliminary data.</text>
</comment>
<dbReference type="GO" id="GO:0006508">
    <property type="term" value="P:proteolysis"/>
    <property type="evidence" value="ECO:0007669"/>
    <property type="project" value="UniProtKB-KW"/>
</dbReference>
<dbReference type="Pfam" id="PF21403">
    <property type="entry name" value="OTU1_UBXL"/>
    <property type="match status" value="1"/>
</dbReference>
<feature type="region of interest" description="Disordered" evidence="8">
    <location>
        <begin position="117"/>
        <end position="136"/>
    </location>
</feature>
<feature type="compositionally biased region" description="Low complexity" evidence="8">
    <location>
        <begin position="12"/>
        <end position="24"/>
    </location>
</feature>
<comment type="catalytic activity">
    <reaction evidence="1">
        <text>Thiol-dependent hydrolysis of ester, thioester, amide, peptide and isopeptide bonds formed by the C-terminal Gly of ubiquitin (a 76-residue protein attached to proteins as an intracellular targeting signal).</text>
        <dbReference type="EC" id="3.4.19.12"/>
    </reaction>
</comment>
<keyword evidence="6" id="KW-0788">Thiol protease</keyword>
<sequence>MAMSSSPGMSDVSPVSPVTPSQAPVAPPVESLLKKVRVSTSDGRQLMLSLEPDITYLGLQTELRKQLEIPSANIRIKYGFPPRELKPPAEGCSDTPLGIQNGDKVTVEIEANTNNATRVPESPWPVSPSQNSHGSWTGFESNSKDMSAQNLLQELAHLHDTATDGLDSAINSLVLMCTLMGKDMWTYVQGLPHLFSVGGLFYEQVKRDLGLAEAKHCRLPVLPNKVFAYNGTEDRLELCLEPHGHYAMEPNIEQKVLSASSLPKSHLVGSSGDQAVSSGKKCQQAHVPFSGQGHSMLSSNDNISMPHDLDMAPHGHKVSKLSHFSGSMPHPASIQEEDEQNAAGTTAMDMEPTFKRVGPGCTVLDTDTGGGGGARHDTTSPDTFRTLASQIRDIVARTETDLQEEEEEGARAEVREGVRAEVREGVRAEVREGVRAEVREGVRAEVREGVRAEVREGVRAEVREGSQG</sequence>
<dbReference type="PANTHER" id="PTHR14843">
    <property type="entry name" value="DEUBIQUITINATING PROTEIN VCIP135"/>
    <property type="match status" value="1"/>
</dbReference>
<keyword evidence="5" id="KW-0378">Hydrolase</keyword>
<evidence type="ECO:0000259" key="9">
    <source>
        <dbReference type="Pfam" id="PF21403"/>
    </source>
</evidence>
<evidence type="ECO:0000256" key="5">
    <source>
        <dbReference type="ARBA" id="ARBA00022801"/>
    </source>
</evidence>
<dbReference type="AlphaFoldDB" id="A0AAD9KN67"/>
<feature type="domain" description="OTU1 Ubl" evidence="9">
    <location>
        <begin position="35"/>
        <end position="85"/>
    </location>
</feature>
<dbReference type="GO" id="GO:0090168">
    <property type="term" value="P:Golgi reassembly"/>
    <property type="evidence" value="ECO:0007669"/>
    <property type="project" value="TreeGrafter"/>
</dbReference>
<dbReference type="GO" id="GO:0004843">
    <property type="term" value="F:cysteine-type deubiquitinase activity"/>
    <property type="evidence" value="ECO:0007669"/>
    <property type="project" value="UniProtKB-EC"/>
</dbReference>
<dbReference type="Gene3D" id="3.10.20.90">
    <property type="entry name" value="Phosphatidylinositol 3-kinase Catalytic Subunit, Chain A, domain 1"/>
    <property type="match status" value="1"/>
</dbReference>
<evidence type="ECO:0000256" key="6">
    <source>
        <dbReference type="ARBA" id="ARBA00022807"/>
    </source>
</evidence>
<evidence type="ECO:0000313" key="11">
    <source>
        <dbReference type="Proteomes" id="UP001209878"/>
    </source>
</evidence>
<dbReference type="Proteomes" id="UP001209878">
    <property type="component" value="Unassembled WGS sequence"/>
</dbReference>
<dbReference type="GO" id="GO:0016320">
    <property type="term" value="P:endoplasmic reticulum membrane fusion"/>
    <property type="evidence" value="ECO:0007669"/>
    <property type="project" value="TreeGrafter"/>
</dbReference>
<gene>
    <name evidence="10" type="ORF">NP493_817g01025</name>
</gene>
<evidence type="ECO:0000256" key="8">
    <source>
        <dbReference type="SAM" id="MobiDB-lite"/>
    </source>
</evidence>
<dbReference type="GO" id="GO:0035871">
    <property type="term" value="P:protein K11-linked deubiquitination"/>
    <property type="evidence" value="ECO:0007669"/>
    <property type="project" value="TreeGrafter"/>
</dbReference>
<dbReference type="EMBL" id="JAODUO010000817">
    <property type="protein sequence ID" value="KAK2174224.1"/>
    <property type="molecule type" value="Genomic_DNA"/>
</dbReference>
<keyword evidence="4" id="KW-0833">Ubl conjugation pathway</keyword>
<feature type="coiled-coil region" evidence="7">
    <location>
        <begin position="388"/>
        <end position="415"/>
    </location>
</feature>
<evidence type="ECO:0000256" key="4">
    <source>
        <dbReference type="ARBA" id="ARBA00022786"/>
    </source>
</evidence>
<evidence type="ECO:0000313" key="10">
    <source>
        <dbReference type="EMBL" id="KAK2174224.1"/>
    </source>
</evidence>
<proteinExistence type="predicted"/>
<evidence type="ECO:0000256" key="1">
    <source>
        <dbReference type="ARBA" id="ARBA00000707"/>
    </source>
</evidence>
<organism evidence="10 11">
    <name type="scientific">Ridgeia piscesae</name>
    <name type="common">Tubeworm</name>
    <dbReference type="NCBI Taxonomy" id="27915"/>
    <lineage>
        <taxon>Eukaryota</taxon>
        <taxon>Metazoa</taxon>
        <taxon>Spiralia</taxon>
        <taxon>Lophotrochozoa</taxon>
        <taxon>Annelida</taxon>
        <taxon>Polychaeta</taxon>
        <taxon>Sedentaria</taxon>
        <taxon>Canalipalpata</taxon>
        <taxon>Sabellida</taxon>
        <taxon>Siboglinidae</taxon>
        <taxon>Ridgeia</taxon>
    </lineage>
</organism>
<accession>A0AAD9KN67</accession>
<evidence type="ECO:0000256" key="2">
    <source>
        <dbReference type="ARBA" id="ARBA00012759"/>
    </source>
</evidence>
<keyword evidence="11" id="KW-1185">Reference proteome</keyword>
<evidence type="ECO:0000256" key="7">
    <source>
        <dbReference type="SAM" id="Coils"/>
    </source>
</evidence>
<dbReference type="PANTHER" id="PTHR14843:SF2">
    <property type="entry name" value="DEUBIQUITINATING PROTEIN VCPIP1"/>
    <property type="match status" value="1"/>
</dbReference>
<name>A0AAD9KN67_RIDPI</name>
<feature type="region of interest" description="Disordered" evidence="8">
    <location>
        <begin position="1"/>
        <end position="25"/>
    </location>
</feature>
<dbReference type="InterPro" id="IPR048857">
    <property type="entry name" value="OTU1_Ubl"/>
</dbReference>
<dbReference type="CDD" id="cd17059">
    <property type="entry name" value="Ubl_OTU1"/>
    <property type="match status" value="1"/>
</dbReference>